<dbReference type="PANTHER" id="PTHR42947">
    <property type="entry name" value="COB--COM HETERODISULFIDE REDUCTASE SUBUNIT B 1"/>
    <property type="match status" value="1"/>
</dbReference>
<reference evidence="3" key="1">
    <citation type="journal article" date="2020" name="mSystems">
        <title>Genome- and Community-Level Interaction Insights into Carbon Utilization and Element Cycling Functions of Hydrothermarchaeota in Hydrothermal Sediment.</title>
        <authorList>
            <person name="Zhou Z."/>
            <person name="Liu Y."/>
            <person name="Xu W."/>
            <person name="Pan J."/>
            <person name="Luo Z.H."/>
            <person name="Li M."/>
        </authorList>
    </citation>
    <scope>NUCLEOTIDE SEQUENCE [LARGE SCALE GENOMIC DNA]</scope>
    <source>
        <strain evidence="3">SpSt-897</strain>
    </source>
</reference>
<name>A0A7C3ZA18_9BACT</name>
<feature type="domain" description="Cysteine-rich" evidence="2">
    <location>
        <begin position="152"/>
        <end position="236"/>
    </location>
</feature>
<evidence type="ECO:0000256" key="1">
    <source>
        <dbReference type="ARBA" id="ARBA00023002"/>
    </source>
</evidence>
<accession>A0A7C3ZA18</accession>
<dbReference type="GO" id="GO:0016491">
    <property type="term" value="F:oxidoreductase activity"/>
    <property type="evidence" value="ECO:0007669"/>
    <property type="project" value="UniProtKB-KW"/>
</dbReference>
<sequence>MNRTAALVEFSYFPGCSVASTASESNQSLMRVCEALGFNLTELEDWNCCGSSSAYIVDPDLGLQLTARNLSLATPDKPLLVMCPRCLHHLRHVHISLREHQNLRRTLARRFRRPISPELEIIHFLEAVVRHGLPRLNAGAPQPLNGLRFMPYYGCTLFRPPGLRRERYFQGEVENVLTALGAQAMPRSLTSRCCGSFLSAAKPEVVTEQVNQIMASAIAAEAECLVTVCAMCQLNLEIRCTLKEPLPVFHLSEVLALALGAKDYQSWFVRHLVDPRPILSSRNLIR</sequence>
<protein>
    <recommendedName>
        <fullName evidence="2">Cysteine-rich domain-containing protein</fullName>
    </recommendedName>
</protein>
<dbReference type="Pfam" id="PF02754">
    <property type="entry name" value="CCG"/>
    <property type="match status" value="2"/>
</dbReference>
<evidence type="ECO:0000313" key="3">
    <source>
        <dbReference type="EMBL" id="HGF32911.1"/>
    </source>
</evidence>
<dbReference type="InterPro" id="IPR051278">
    <property type="entry name" value="HdrB/HdrD_reductase"/>
</dbReference>
<proteinExistence type="predicted"/>
<evidence type="ECO:0000259" key="2">
    <source>
        <dbReference type="Pfam" id="PF02754"/>
    </source>
</evidence>
<gene>
    <name evidence="3" type="ORF">ENW96_00780</name>
</gene>
<dbReference type="EMBL" id="DTMF01000022">
    <property type="protein sequence ID" value="HGF32911.1"/>
    <property type="molecule type" value="Genomic_DNA"/>
</dbReference>
<comment type="caution">
    <text evidence="3">The sequence shown here is derived from an EMBL/GenBank/DDBJ whole genome shotgun (WGS) entry which is preliminary data.</text>
</comment>
<dbReference type="PANTHER" id="PTHR42947:SF1">
    <property type="entry name" value="COB--COM HETERODISULFIDE REDUCTASE SUBUNIT B 1"/>
    <property type="match status" value="1"/>
</dbReference>
<dbReference type="Gene3D" id="1.20.1050.140">
    <property type="match status" value="1"/>
</dbReference>
<feature type="domain" description="Cysteine-rich" evidence="2">
    <location>
        <begin position="11"/>
        <end position="91"/>
    </location>
</feature>
<organism evidence="3">
    <name type="scientific">Desulfobacca acetoxidans</name>
    <dbReference type="NCBI Taxonomy" id="60893"/>
    <lineage>
        <taxon>Bacteria</taxon>
        <taxon>Pseudomonadati</taxon>
        <taxon>Thermodesulfobacteriota</taxon>
        <taxon>Desulfobaccia</taxon>
        <taxon>Desulfobaccales</taxon>
        <taxon>Desulfobaccaceae</taxon>
        <taxon>Desulfobacca</taxon>
    </lineage>
</organism>
<dbReference type="InterPro" id="IPR004017">
    <property type="entry name" value="Cys_rich_dom"/>
</dbReference>
<keyword evidence="1" id="KW-0560">Oxidoreductase</keyword>
<dbReference type="AlphaFoldDB" id="A0A7C3ZA18"/>